<gene>
    <name evidence="1" type="ORF">QEG23_004340</name>
</gene>
<proteinExistence type="predicted"/>
<sequence length="327" mass="36988">MHIKDIIGLIGLRGSDPALAAWFAQHGLASPPATITANQGQKSARDKAHGMEYHFAFDIIHDRFYPPREAKRGSWASHLKSVTLYSHRPRNAPALPAGFWSGYVGPEASLQECLDGFDGQMQDFGDTAYFEKVLADDVQMKLWFDQRHRHVQELQINLVEDRQFIGHHDFDPDNEHNTFKQASTLLVRWLFERGHLKLTDALRAAGPGEDHEAILHFTKQRLHNHVWKSQVQDDPSLHAVLAHSQTTRPLILNDGTRLPLYAPWMLLKAADCWDAHQSLYSDDALPDWSERLTAFERSVTLNAAQQQAFLSALDEAYRCVKSAQGAA</sequence>
<dbReference type="EMBL" id="ABLOJW010000035">
    <property type="protein sequence ID" value="EKT4094768.1"/>
    <property type="molecule type" value="Genomic_DNA"/>
</dbReference>
<dbReference type="AlphaFoldDB" id="A0AAI9C690"/>
<reference evidence="1" key="1">
    <citation type="submission" date="2022-07" db="EMBL/GenBank/DDBJ databases">
        <authorList>
            <consortium name="DAFM: The Division of Animal and Food Microbiology"/>
        </authorList>
    </citation>
    <scope>NUCLEOTIDE SEQUENCE</scope>
    <source>
        <strain evidence="1">19MO01SH01-2</strain>
    </source>
</reference>
<accession>A0AAI9C690</accession>
<name>A0AAI9C690_STEMA</name>
<organism evidence="1 2">
    <name type="scientific">Stenotrophomonas maltophilia</name>
    <name type="common">Pseudomonas maltophilia</name>
    <name type="synonym">Xanthomonas maltophilia</name>
    <dbReference type="NCBI Taxonomy" id="40324"/>
    <lineage>
        <taxon>Bacteria</taxon>
        <taxon>Pseudomonadati</taxon>
        <taxon>Pseudomonadota</taxon>
        <taxon>Gammaproteobacteria</taxon>
        <taxon>Lysobacterales</taxon>
        <taxon>Lysobacteraceae</taxon>
        <taxon>Stenotrophomonas</taxon>
        <taxon>Stenotrophomonas maltophilia group</taxon>
    </lineage>
</organism>
<dbReference type="RefSeq" id="WP_110711954.1">
    <property type="nucleotide sequence ID" value="NZ_CP029773.1"/>
</dbReference>
<evidence type="ECO:0000313" key="2">
    <source>
        <dbReference type="Proteomes" id="UP001218208"/>
    </source>
</evidence>
<evidence type="ECO:0000313" key="1">
    <source>
        <dbReference type="EMBL" id="EKT4094768.1"/>
    </source>
</evidence>
<protein>
    <submittedName>
        <fullName evidence="1">Uncharacterized protein</fullName>
    </submittedName>
</protein>
<comment type="caution">
    <text evidence="1">The sequence shown here is derived from an EMBL/GenBank/DDBJ whole genome shotgun (WGS) entry which is preliminary data.</text>
</comment>
<dbReference type="Proteomes" id="UP001218208">
    <property type="component" value="Unassembled WGS sequence"/>
</dbReference>